<evidence type="ECO:0000313" key="2">
    <source>
        <dbReference type="EMBL" id="WAR08035.1"/>
    </source>
</evidence>
<organism evidence="2 3">
    <name type="scientific">Mya arenaria</name>
    <name type="common">Soft-shell clam</name>
    <dbReference type="NCBI Taxonomy" id="6604"/>
    <lineage>
        <taxon>Eukaryota</taxon>
        <taxon>Metazoa</taxon>
        <taxon>Spiralia</taxon>
        <taxon>Lophotrochozoa</taxon>
        <taxon>Mollusca</taxon>
        <taxon>Bivalvia</taxon>
        <taxon>Autobranchia</taxon>
        <taxon>Heteroconchia</taxon>
        <taxon>Euheterodonta</taxon>
        <taxon>Imparidentia</taxon>
        <taxon>Neoheterodontei</taxon>
        <taxon>Myida</taxon>
        <taxon>Myoidea</taxon>
        <taxon>Myidae</taxon>
        <taxon>Mya</taxon>
    </lineage>
</organism>
<feature type="compositionally biased region" description="Polar residues" evidence="1">
    <location>
        <begin position="1"/>
        <end position="16"/>
    </location>
</feature>
<feature type="compositionally biased region" description="Basic and acidic residues" evidence="1">
    <location>
        <begin position="17"/>
        <end position="33"/>
    </location>
</feature>
<accession>A0ABY7EG14</accession>
<proteinExistence type="predicted"/>
<feature type="region of interest" description="Disordered" evidence="1">
    <location>
        <begin position="1"/>
        <end position="39"/>
    </location>
</feature>
<dbReference type="Pfam" id="PF13469">
    <property type="entry name" value="Sulfotransfer_3"/>
    <property type="match status" value="1"/>
</dbReference>
<evidence type="ECO:0000313" key="3">
    <source>
        <dbReference type="Proteomes" id="UP001164746"/>
    </source>
</evidence>
<evidence type="ECO:0000256" key="1">
    <source>
        <dbReference type="SAM" id="MobiDB-lite"/>
    </source>
</evidence>
<dbReference type="PANTHER" id="PTHR10704:SF44">
    <property type="entry name" value="LD35051P-RELATED"/>
    <property type="match status" value="1"/>
</dbReference>
<dbReference type="Proteomes" id="UP001164746">
    <property type="component" value="Chromosome 6"/>
</dbReference>
<name>A0ABY7EG14_MYAAR</name>
<reference evidence="2" key="1">
    <citation type="submission" date="2022-11" db="EMBL/GenBank/DDBJ databases">
        <title>Centuries of genome instability and evolution in soft-shell clam transmissible cancer (bioRxiv).</title>
        <authorList>
            <person name="Hart S.F.M."/>
            <person name="Yonemitsu M.A."/>
            <person name="Giersch R.M."/>
            <person name="Beal B.F."/>
            <person name="Arriagada G."/>
            <person name="Davis B.W."/>
            <person name="Ostrander E.A."/>
            <person name="Goff S.P."/>
            <person name="Metzger M.J."/>
        </authorList>
    </citation>
    <scope>NUCLEOTIDE SEQUENCE</scope>
    <source>
        <strain evidence="2">MELC-2E11</strain>
        <tissue evidence="2">Siphon/mantle</tissue>
    </source>
</reference>
<dbReference type="Gene3D" id="3.40.50.300">
    <property type="entry name" value="P-loop containing nucleotide triphosphate hydrolases"/>
    <property type="match status" value="1"/>
</dbReference>
<dbReference type="SUPFAM" id="SSF52540">
    <property type="entry name" value="P-loop containing nucleoside triphosphate hydrolases"/>
    <property type="match status" value="1"/>
</dbReference>
<dbReference type="InterPro" id="IPR051135">
    <property type="entry name" value="Gal/GlcNAc/GalNAc_ST"/>
</dbReference>
<dbReference type="InterPro" id="IPR027417">
    <property type="entry name" value="P-loop_NTPase"/>
</dbReference>
<protein>
    <submittedName>
        <fullName evidence="2">CHST3-like protein</fullName>
    </submittedName>
</protein>
<keyword evidence="3" id="KW-1185">Reference proteome</keyword>
<sequence>MSSYASSTQQFTVSSDQTRDAFTRSPFSRERLRSPQQKNIQSRGALNIITYYGNGAEKNKTEHSTSGEENMEAGSSGTIQIISNKSIIVINAYLRTGSTFTASLFETYPGVFYIFEPLHDIEKGFRAAEAAKTDVYLQYVDSSRKVTISKRSSVYLEEVCSWLSCRLQDLSKTSLNEQFLSQYKTKMKPFQTCMRRAKISLNGLNYGSAITSCLKKPIQDCQSASFVVLKFIRMRIGELASLLPYFPNMKIVHLIRDPRGMFNSRNHVGLSKVQRNSSDKDAVHGFCRLLEEDLRHSKELSISHPDKIFVLQYEDIAEHPYEWAKRLYKFAGMEYTNSTEDFVRRSTSATKDTGNMQTQRKNSTATSVKWGMQLSAPTAMYIYNTCRKSMDILGYLPLTTNNLRIMSVPSRHRINVTSN</sequence>
<gene>
    <name evidence="2" type="ORF">MAR_017993</name>
</gene>
<dbReference type="PANTHER" id="PTHR10704">
    <property type="entry name" value="CARBOHYDRATE SULFOTRANSFERASE"/>
    <property type="match status" value="1"/>
</dbReference>
<dbReference type="EMBL" id="CP111017">
    <property type="protein sequence ID" value="WAR08035.1"/>
    <property type="molecule type" value="Genomic_DNA"/>
</dbReference>